<dbReference type="GO" id="GO:0016787">
    <property type="term" value="F:hydrolase activity"/>
    <property type="evidence" value="ECO:0007669"/>
    <property type="project" value="UniProtKB-KW"/>
</dbReference>
<name>A0A502BX78_9SPHN</name>
<evidence type="ECO:0000313" key="3">
    <source>
        <dbReference type="EMBL" id="TPG05082.1"/>
    </source>
</evidence>
<dbReference type="PANTHER" id="PTHR48081">
    <property type="entry name" value="AB HYDROLASE SUPERFAMILY PROTEIN C4A8.06C"/>
    <property type="match status" value="1"/>
</dbReference>
<dbReference type="SUPFAM" id="SSF53474">
    <property type="entry name" value="alpha/beta-Hydrolases"/>
    <property type="match status" value="1"/>
</dbReference>
<organism evidence="3 4">
    <name type="scientific">Sphingomonas oligophenolica</name>
    <dbReference type="NCBI Taxonomy" id="301154"/>
    <lineage>
        <taxon>Bacteria</taxon>
        <taxon>Pseudomonadati</taxon>
        <taxon>Pseudomonadota</taxon>
        <taxon>Alphaproteobacteria</taxon>
        <taxon>Sphingomonadales</taxon>
        <taxon>Sphingomonadaceae</taxon>
        <taxon>Sphingomonas</taxon>
    </lineage>
</organism>
<dbReference type="PANTHER" id="PTHR48081:SF9">
    <property type="entry name" value="CARBOXYLESTERASE"/>
    <property type="match status" value="1"/>
</dbReference>
<dbReference type="InterPro" id="IPR049492">
    <property type="entry name" value="BD-FAE-like_dom"/>
</dbReference>
<protein>
    <submittedName>
        <fullName evidence="3">Alpha/beta hydrolase</fullName>
    </submittedName>
</protein>
<feature type="domain" description="BD-FAE-like" evidence="2">
    <location>
        <begin position="77"/>
        <end position="264"/>
    </location>
</feature>
<reference evidence="3 4" key="1">
    <citation type="journal article" date="2019" name="Environ. Microbiol.">
        <title>Species interactions and distinct microbial communities in high Arctic permafrost affected cryosols are associated with the CH4 and CO2 gas fluxes.</title>
        <authorList>
            <person name="Altshuler I."/>
            <person name="Hamel J."/>
            <person name="Turney S."/>
            <person name="Magnuson E."/>
            <person name="Levesque R."/>
            <person name="Greer C."/>
            <person name="Whyte L.G."/>
        </authorList>
    </citation>
    <scope>NUCLEOTIDE SEQUENCE [LARGE SCALE GENOMIC DNA]</scope>
    <source>
        <strain evidence="3 4">S5.1</strain>
    </source>
</reference>
<dbReference type="Gene3D" id="3.40.50.1820">
    <property type="entry name" value="alpha/beta hydrolase"/>
    <property type="match status" value="1"/>
</dbReference>
<comment type="caution">
    <text evidence="3">The sequence shown here is derived from an EMBL/GenBank/DDBJ whole genome shotgun (WGS) entry which is preliminary data.</text>
</comment>
<dbReference type="InterPro" id="IPR029058">
    <property type="entry name" value="AB_hydrolase_fold"/>
</dbReference>
<dbReference type="OrthoDB" id="9771666at2"/>
<keyword evidence="1 3" id="KW-0378">Hydrolase</keyword>
<evidence type="ECO:0000259" key="2">
    <source>
        <dbReference type="Pfam" id="PF20434"/>
    </source>
</evidence>
<keyword evidence="4" id="KW-1185">Reference proteome</keyword>
<evidence type="ECO:0000313" key="4">
    <source>
        <dbReference type="Proteomes" id="UP000318413"/>
    </source>
</evidence>
<dbReference type="Proteomes" id="UP000318413">
    <property type="component" value="Unassembled WGS sequence"/>
</dbReference>
<dbReference type="EMBL" id="RCZK01000027">
    <property type="protein sequence ID" value="TPG05082.1"/>
    <property type="molecule type" value="Genomic_DNA"/>
</dbReference>
<accession>A0A502BX78</accession>
<evidence type="ECO:0000256" key="1">
    <source>
        <dbReference type="ARBA" id="ARBA00022801"/>
    </source>
</evidence>
<proteinExistence type="predicted"/>
<dbReference type="InterPro" id="IPR050300">
    <property type="entry name" value="GDXG_lipolytic_enzyme"/>
</dbReference>
<gene>
    <name evidence="3" type="ORF">EAH84_15210</name>
</gene>
<sequence length="311" mass="33393">MGFFLTPALGCVTPGKHRGQPVRQRQGNFRSDMLLGIGLALASCSPLRTFNAVVPKDGASMRTAQGIAYAPGPRRMLDVYAPRRTAPGVNKRPVVIFFYGGSWSSGTRTGYAFVGRALAARGLVVVIPDYRLVPDVRYPAFIEDGAAAVRWTEAHAAEYGGDPTRIVLAGHSAGAYIAAMLAVDDRWLGVARTPVRGFVGLAGPYDFAPFDVPASRAAFGDWPRPAETQPVSWAGRGDPPALILVGDDDHVVQPRNSEALAARLRAGGVPVELKYYPKVGHVGLVTSLAKPFRDRSPVLDDMAIFIDRVTR</sequence>
<dbReference type="AlphaFoldDB" id="A0A502BX78"/>
<dbReference type="Pfam" id="PF20434">
    <property type="entry name" value="BD-FAE"/>
    <property type="match status" value="1"/>
</dbReference>